<dbReference type="EMBL" id="SRLO01000167">
    <property type="protein sequence ID" value="TNN70102.1"/>
    <property type="molecule type" value="Genomic_DNA"/>
</dbReference>
<reference evidence="2 3" key="1">
    <citation type="submission" date="2019-03" db="EMBL/GenBank/DDBJ databases">
        <title>First draft genome of Liparis tanakae, snailfish: a comprehensive survey of snailfish specific genes.</title>
        <authorList>
            <person name="Kim W."/>
            <person name="Song I."/>
            <person name="Jeong J.-H."/>
            <person name="Kim D."/>
            <person name="Kim S."/>
            <person name="Ryu S."/>
            <person name="Song J.Y."/>
            <person name="Lee S.K."/>
        </authorList>
    </citation>
    <scope>NUCLEOTIDE SEQUENCE [LARGE SCALE GENOMIC DNA]</scope>
    <source>
        <tissue evidence="2">Muscle</tissue>
    </source>
</reference>
<gene>
    <name evidence="2" type="ORF">EYF80_019602</name>
</gene>
<name>A0A4Z2HYT3_9TELE</name>
<organism evidence="2 3">
    <name type="scientific">Liparis tanakae</name>
    <name type="common">Tanaka's snailfish</name>
    <dbReference type="NCBI Taxonomy" id="230148"/>
    <lineage>
        <taxon>Eukaryota</taxon>
        <taxon>Metazoa</taxon>
        <taxon>Chordata</taxon>
        <taxon>Craniata</taxon>
        <taxon>Vertebrata</taxon>
        <taxon>Euteleostomi</taxon>
        <taxon>Actinopterygii</taxon>
        <taxon>Neopterygii</taxon>
        <taxon>Teleostei</taxon>
        <taxon>Neoteleostei</taxon>
        <taxon>Acanthomorphata</taxon>
        <taxon>Eupercaria</taxon>
        <taxon>Perciformes</taxon>
        <taxon>Cottioidei</taxon>
        <taxon>Cottales</taxon>
        <taxon>Liparidae</taxon>
        <taxon>Liparis</taxon>
    </lineage>
</organism>
<proteinExistence type="predicted"/>
<sequence length="86" mass="9475">MRRYFSLVGVPSLAPAVAMAKAEAAERALRLLSSSRHEDTTMPLLKENRENSTGMESKYRDFHKPFEGAVTPTWPTGNKSLAVAPV</sequence>
<dbReference type="Proteomes" id="UP000314294">
    <property type="component" value="Unassembled WGS sequence"/>
</dbReference>
<evidence type="ECO:0000313" key="3">
    <source>
        <dbReference type="Proteomes" id="UP000314294"/>
    </source>
</evidence>
<evidence type="ECO:0000313" key="2">
    <source>
        <dbReference type="EMBL" id="TNN70102.1"/>
    </source>
</evidence>
<evidence type="ECO:0000256" key="1">
    <source>
        <dbReference type="SAM" id="MobiDB-lite"/>
    </source>
</evidence>
<comment type="caution">
    <text evidence="2">The sequence shown here is derived from an EMBL/GenBank/DDBJ whole genome shotgun (WGS) entry which is preliminary data.</text>
</comment>
<keyword evidence="3" id="KW-1185">Reference proteome</keyword>
<accession>A0A4Z2HYT3</accession>
<dbReference type="AlphaFoldDB" id="A0A4Z2HYT3"/>
<feature type="compositionally biased region" description="Basic and acidic residues" evidence="1">
    <location>
        <begin position="32"/>
        <end position="50"/>
    </location>
</feature>
<protein>
    <submittedName>
        <fullName evidence="2">Uncharacterized protein</fullName>
    </submittedName>
</protein>
<feature type="region of interest" description="Disordered" evidence="1">
    <location>
        <begin position="32"/>
        <end position="57"/>
    </location>
</feature>